<accession>A0AC61U167</accession>
<organism evidence="1 2">
    <name type="scientific">Janibacter limosus</name>
    <dbReference type="NCBI Taxonomy" id="53458"/>
    <lineage>
        <taxon>Bacteria</taxon>
        <taxon>Bacillati</taxon>
        <taxon>Actinomycetota</taxon>
        <taxon>Actinomycetes</taxon>
        <taxon>Micrococcales</taxon>
        <taxon>Intrasporangiaceae</taxon>
        <taxon>Janibacter</taxon>
    </lineage>
</organism>
<gene>
    <name evidence="1" type="ORF">LP422_13030</name>
</gene>
<sequence>MTEHGDDFVLSIDHAAPGEGIDRDKVAPLTTEGVSPEASSEVGPQESPEADTRA</sequence>
<name>A0AC61U167_9MICO</name>
<proteinExistence type="predicted"/>
<reference evidence="1" key="1">
    <citation type="submission" date="2021-11" db="EMBL/GenBank/DDBJ databases">
        <title>Study of the species diversity of bacterial strains isolated from a unique natural object - Shulgan-Tash cave (Bashkiria).</title>
        <authorList>
            <person name="Sazanova A.L."/>
            <person name="Chirak E.R."/>
            <person name="Safronova V.I."/>
        </authorList>
    </citation>
    <scope>NUCLEOTIDE SEQUENCE</scope>
    <source>
        <strain evidence="1">P1</strain>
    </source>
</reference>
<dbReference type="EMBL" id="CP087977">
    <property type="protein sequence ID" value="UUZ43744.1"/>
    <property type="molecule type" value="Genomic_DNA"/>
</dbReference>
<protein>
    <submittedName>
        <fullName evidence="1">Uncharacterized protein</fullName>
    </submittedName>
</protein>
<dbReference type="Proteomes" id="UP001059663">
    <property type="component" value="Chromosome"/>
</dbReference>
<evidence type="ECO:0000313" key="2">
    <source>
        <dbReference type="Proteomes" id="UP001059663"/>
    </source>
</evidence>
<evidence type="ECO:0000313" key="1">
    <source>
        <dbReference type="EMBL" id="UUZ43744.1"/>
    </source>
</evidence>